<dbReference type="PANTHER" id="PTHR24960:SF79">
    <property type="entry name" value="PHOTOSYSTEM I IRON-SULFUR CENTER"/>
    <property type="match status" value="1"/>
</dbReference>
<dbReference type="InterPro" id="IPR050157">
    <property type="entry name" value="PSI_iron-sulfur_center"/>
</dbReference>
<dbReference type="Proteomes" id="UP001279681">
    <property type="component" value="Unassembled WGS sequence"/>
</dbReference>
<name>A0ABU4W5Z6_9FUSO</name>
<organism evidence="6 7">
    <name type="scientific">Candidatus Cetobacterium colombiensis</name>
    <dbReference type="NCBI Taxonomy" id="3073100"/>
    <lineage>
        <taxon>Bacteria</taxon>
        <taxon>Fusobacteriati</taxon>
        <taxon>Fusobacteriota</taxon>
        <taxon>Fusobacteriia</taxon>
        <taxon>Fusobacteriales</taxon>
        <taxon>Fusobacteriaceae</taxon>
        <taxon>Cetobacterium</taxon>
    </lineage>
</organism>
<evidence type="ECO:0000256" key="3">
    <source>
        <dbReference type="ARBA" id="ARBA00023004"/>
    </source>
</evidence>
<dbReference type="PROSITE" id="PS00198">
    <property type="entry name" value="4FE4S_FER_1"/>
    <property type="match status" value="2"/>
</dbReference>
<keyword evidence="7" id="KW-1185">Reference proteome</keyword>
<keyword evidence="1" id="KW-0004">4Fe-4S</keyword>
<dbReference type="InterPro" id="IPR017896">
    <property type="entry name" value="4Fe4S_Fe-S-bd"/>
</dbReference>
<gene>
    <name evidence="6" type="ORF">RFV38_00290</name>
</gene>
<evidence type="ECO:0000256" key="2">
    <source>
        <dbReference type="ARBA" id="ARBA00022723"/>
    </source>
</evidence>
<protein>
    <submittedName>
        <fullName evidence="6">4Fe-4S binding protein</fullName>
    </submittedName>
</protein>
<keyword evidence="2" id="KW-0479">Metal-binding</keyword>
<dbReference type="InterPro" id="IPR017900">
    <property type="entry name" value="4Fe4S_Fe_S_CS"/>
</dbReference>
<proteinExistence type="predicted"/>
<keyword evidence="4" id="KW-0411">Iron-sulfur</keyword>
<dbReference type="Pfam" id="PF14697">
    <property type="entry name" value="Fer4_21"/>
    <property type="match status" value="1"/>
</dbReference>
<feature type="domain" description="4Fe-4S ferredoxin-type" evidence="5">
    <location>
        <begin position="296"/>
        <end position="325"/>
    </location>
</feature>
<dbReference type="PANTHER" id="PTHR24960">
    <property type="entry name" value="PHOTOSYSTEM I IRON-SULFUR CENTER-RELATED"/>
    <property type="match status" value="1"/>
</dbReference>
<accession>A0ABU4W5Z6</accession>
<dbReference type="EMBL" id="JAVIKH010000001">
    <property type="protein sequence ID" value="MDX8334947.1"/>
    <property type="molecule type" value="Genomic_DNA"/>
</dbReference>
<dbReference type="Gene3D" id="3.30.70.20">
    <property type="match status" value="1"/>
</dbReference>
<evidence type="ECO:0000313" key="6">
    <source>
        <dbReference type="EMBL" id="MDX8334947.1"/>
    </source>
</evidence>
<dbReference type="SUPFAM" id="SSF54862">
    <property type="entry name" value="4Fe-4S ferredoxins"/>
    <property type="match status" value="1"/>
</dbReference>
<evidence type="ECO:0000313" key="7">
    <source>
        <dbReference type="Proteomes" id="UP001279681"/>
    </source>
</evidence>
<evidence type="ECO:0000256" key="1">
    <source>
        <dbReference type="ARBA" id="ARBA00022485"/>
    </source>
</evidence>
<dbReference type="RefSeq" id="WP_320312360.1">
    <property type="nucleotide sequence ID" value="NZ_JAVIKH010000001.1"/>
</dbReference>
<sequence>MSHIVGKSAYKSLEERLNRFPQGAPPSKVLYQILAILFSEREAELVAQLPIKPFTVKKAASIWKLSEKDAKNILDTLASRAILLDTVHKGVQTYILPPPMAGFIEFSMMRTRGDIDQHLLGELLYQYMNVEEDFIKDLFYSAETKLGRVFVNEDALKKGMNSENKLSEKGIDNLVQVLDYERASHIIETSEHMGISMCYCRHKMEHVGKACDAPMDICMTFGNVANSLINNGYARRVDKIEGMDLLQQAYDSNLVQCGENVREGVTFICNCCSCCCEALVAAKKFGMMHPVETTNFLPKINHDTCISCGKCLKVCPVNAIKKENNQYIVQDELCLGCGVCGRACPKSCILLVPRETRVITPINSVHRSVLMAIEKGMLQELIFDNKALFSHRAMAAILGAILKLSPVHKIMASKQMKSVYLEKLLKNY</sequence>
<dbReference type="PROSITE" id="PS51379">
    <property type="entry name" value="4FE4S_FER_2"/>
    <property type="match status" value="2"/>
</dbReference>
<feature type="domain" description="4Fe-4S ferredoxin-type" evidence="5">
    <location>
        <begin position="326"/>
        <end position="354"/>
    </location>
</feature>
<comment type="caution">
    <text evidence="6">The sequence shown here is derived from an EMBL/GenBank/DDBJ whole genome shotgun (WGS) entry which is preliminary data.</text>
</comment>
<keyword evidence="3" id="KW-0408">Iron</keyword>
<evidence type="ECO:0000259" key="5">
    <source>
        <dbReference type="PROSITE" id="PS51379"/>
    </source>
</evidence>
<evidence type="ECO:0000256" key="4">
    <source>
        <dbReference type="ARBA" id="ARBA00023014"/>
    </source>
</evidence>
<reference evidence="7" key="1">
    <citation type="submission" date="2023-07" db="EMBL/GenBank/DDBJ databases">
        <authorList>
            <person name="Colorado M.A."/>
            <person name="Villamil L.M."/>
            <person name="Melo J.F."/>
            <person name="Rodriguez J.A."/>
            <person name="Ruiz R.Y."/>
        </authorList>
    </citation>
    <scope>NUCLEOTIDE SEQUENCE [LARGE SCALE GENOMIC DNA]</scope>
    <source>
        <strain evidence="7">C33</strain>
    </source>
</reference>